<evidence type="ECO:0000256" key="2">
    <source>
        <dbReference type="ARBA" id="ARBA00023125"/>
    </source>
</evidence>
<evidence type="ECO:0000313" key="7">
    <source>
        <dbReference type="Proteomes" id="UP001597365"/>
    </source>
</evidence>
<dbReference type="Proteomes" id="UP001597365">
    <property type="component" value="Unassembled WGS sequence"/>
</dbReference>
<dbReference type="EMBL" id="JBHUFU010000009">
    <property type="protein sequence ID" value="MFD1831223.1"/>
    <property type="molecule type" value="Genomic_DNA"/>
</dbReference>
<dbReference type="PANTHER" id="PTHR47506:SF1">
    <property type="entry name" value="HTH-TYPE TRANSCRIPTIONAL REGULATOR YJDC"/>
    <property type="match status" value="1"/>
</dbReference>
<feature type="DNA-binding region" description="H-T-H motif" evidence="4">
    <location>
        <begin position="26"/>
        <end position="45"/>
    </location>
</feature>
<evidence type="ECO:0000259" key="5">
    <source>
        <dbReference type="PROSITE" id="PS50977"/>
    </source>
</evidence>
<organism evidence="6 7">
    <name type="scientific">Streptomyces desertarenae</name>
    <dbReference type="NCBI Taxonomy" id="2666184"/>
    <lineage>
        <taxon>Bacteria</taxon>
        <taxon>Bacillati</taxon>
        <taxon>Actinomycetota</taxon>
        <taxon>Actinomycetes</taxon>
        <taxon>Kitasatosporales</taxon>
        <taxon>Streptomycetaceae</taxon>
        <taxon>Streptomyces</taxon>
    </lineage>
</organism>
<dbReference type="SUPFAM" id="SSF48498">
    <property type="entry name" value="Tetracyclin repressor-like, C-terminal domain"/>
    <property type="match status" value="1"/>
</dbReference>
<reference evidence="7" key="1">
    <citation type="journal article" date="2019" name="Int. J. Syst. Evol. Microbiol.">
        <title>The Global Catalogue of Microorganisms (GCM) 10K type strain sequencing project: providing services to taxonomists for standard genome sequencing and annotation.</title>
        <authorList>
            <consortium name="The Broad Institute Genomics Platform"/>
            <consortium name="The Broad Institute Genome Sequencing Center for Infectious Disease"/>
            <person name="Wu L."/>
            <person name="Ma J."/>
        </authorList>
    </citation>
    <scope>NUCLEOTIDE SEQUENCE [LARGE SCALE GENOMIC DNA]</scope>
    <source>
        <strain evidence="7">CGMCC 4.7455</strain>
    </source>
</reference>
<sequence>MPTRARDRLLQAAEELFYEEGINGVGLERLLAHSGVGRASLYRHFDGKDDLVAAVLQRRDEHWRKWLQDRVEAHGGAPLAVFDVLAEGAQDSAFRGCAFMNAMAERAKEPGDTVHRLAVEHKRKVTDYVCGLIEDAGHAGAPELAEQFTLLMDGAVVTAMRECSVEPFRRARQMAERLLS</sequence>
<dbReference type="Gene3D" id="1.10.357.10">
    <property type="entry name" value="Tetracycline Repressor, domain 2"/>
    <property type="match status" value="1"/>
</dbReference>
<dbReference type="Pfam" id="PF00440">
    <property type="entry name" value="TetR_N"/>
    <property type="match status" value="1"/>
</dbReference>
<protein>
    <submittedName>
        <fullName evidence="6">TetR/AcrR family transcriptional regulator</fullName>
    </submittedName>
</protein>
<dbReference type="PRINTS" id="PR00455">
    <property type="entry name" value="HTHTETR"/>
</dbReference>
<accession>A0ABW4PKI2</accession>
<dbReference type="InterPro" id="IPR009057">
    <property type="entry name" value="Homeodomain-like_sf"/>
</dbReference>
<comment type="caution">
    <text evidence="6">The sequence shown here is derived from an EMBL/GenBank/DDBJ whole genome shotgun (WGS) entry which is preliminary data.</text>
</comment>
<keyword evidence="1" id="KW-0805">Transcription regulation</keyword>
<keyword evidence="7" id="KW-1185">Reference proteome</keyword>
<evidence type="ECO:0000256" key="3">
    <source>
        <dbReference type="ARBA" id="ARBA00023163"/>
    </source>
</evidence>
<dbReference type="InterPro" id="IPR001647">
    <property type="entry name" value="HTH_TetR"/>
</dbReference>
<dbReference type="SUPFAM" id="SSF46689">
    <property type="entry name" value="Homeodomain-like"/>
    <property type="match status" value="1"/>
</dbReference>
<gene>
    <name evidence="6" type="ORF">ACFSJS_16345</name>
</gene>
<evidence type="ECO:0000313" key="6">
    <source>
        <dbReference type="EMBL" id="MFD1831223.1"/>
    </source>
</evidence>
<keyword evidence="3" id="KW-0804">Transcription</keyword>
<dbReference type="InterPro" id="IPR036271">
    <property type="entry name" value="Tet_transcr_reg_TetR-rel_C_sf"/>
</dbReference>
<keyword evidence="2 4" id="KW-0238">DNA-binding</keyword>
<dbReference type="PANTHER" id="PTHR47506">
    <property type="entry name" value="TRANSCRIPTIONAL REGULATORY PROTEIN"/>
    <property type="match status" value="1"/>
</dbReference>
<evidence type="ECO:0000256" key="1">
    <source>
        <dbReference type="ARBA" id="ARBA00023015"/>
    </source>
</evidence>
<evidence type="ECO:0000256" key="4">
    <source>
        <dbReference type="PROSITE-ProRule" id="PRU00335"/>
    </source>
</evidence>
<proteinExistence type="predicted"/>
<feature type="domain" description="HTH tetR-type" evidence="5">
    <location>
        <begin position="3"/>
        <end position="63"/>
    </location>
</feature>
<dbReference type="RefSeq" id="WP_380900939.1">
    <property type="nucleotide sequence ID" value="NZ_JBHUFU010000009.1"/>
</dbReference>
<name>A0ABW4PKI2_9ACTN</name>
<dbReference type="PROSITE" id="PS50977">
    <property type="entry name" value="HTH_TETR_2"/>
    <property type="match status" value="1"/>
</dbReference>